<dbReference type="InterPro" id="IPR000412">
    <property type="entry name" value="ABC_2_transport"/>
</dbReference>
<feature type="transmembrane region" description="Helical" evidence="9">
    <location>
        <begin position="143"/>
        <end position="167"/>
    </location>
</feature>
<feature type="transmembrane region" description="Helical" evidence="9">
    <location>
        <begin position="228"/>
        <end position="247"/>
    </location>
</feature>
<dbReference type="GO" id="GO:0140359">
    <property type="term" value="F:ABC-type transporter activity"/>
    <property type="evidence" value="ECO:0007669"/>
    <property type="project" value="InterPro"/>
</dbReference>
<sequence length="258" mass="29925">MGSVFNEIYAYRELYKNMVKRDLRTRYKASFLGFMWTFINPLLQLVVYSVMFSTIMRMNIDKYPMFLFVVLLPWLFFANTTQEATNLIISNSNIVKKVYFPREILPLASATAGLVNLGLSYIIALAALLLFRIPLRPSLISLPLVMGLEFIFTLGVSFIVSAVNVYFRDTEHIWGILLMAWFYLTPIVYSVNIIPAHYLKYIFFNPLVTLTEAYRDILYYGVFPYFPGLLMFALLSLFVLVFGYLVFKRLAKGFAEQI</sequence>
<gene>
    <name evidence="11" type="ORF">DSOL_2039</name>
</gene>
<dbReference type="GO" id="GO:0015920">
    <property type="term" value="P:lipopolysaccharide transport"/>
    <property type="evidence" value="ECO:0007669"/>
    <property type="project" value="TreeGrafter"/>
</dbReference>
<dbReference type="PANTHER" id="PTHR30413">
    <property type="entry name" value="INNER MEMBRANE TRANSPORT PERMEASE"/>
    <property type="match status" value="1"/>
</dbReference>
<comment type="similarity">
    <text evidence="2 9">Belongs to the ABC-2 integral membrane protein family.</text>
</comment>
<reference evidence="11 12" key="1">
    <citation type="submission" date="2016-09" db="EMBL/GenBank/DDBJ databases">
        <title>Complete genome of Desulfosporosinus sp. OL.</title>
        <authorList>
            <person name="Mardanov A."/>
            <person name="Beletsky A."/>
            <person name="Panova A."/>
            <person name="Karnachuk O."/>
            <person name="Ravin N."/>
        </authorList>
    </citation>
    <scope>NUCLEOTIDE SEQUENCE [LARGE SCALE GENOMIC DNA]</scope>
    <source>
        <strain evidence="11 12">OL</strain>
    </source>
</reference>
<keyword evidence="3 9" id="KW-0813">Transport</keyword>
<evidence type="ECO:0000313" key="11">
    <source>
        <dbReference type="EMBL" id="OLN32166.1"/>
    </source>
</evidence>
<keyword evidence="8 9" id="KW-0472">Membrane</keyword>
<dbReference type="EMBL" id="MLBF01000011">
    <property type="protein sequence ID" value="OLN32166.1"/>
    <property type="molecule type" value="Genomic_DNA"/>
</dbReference>
<evidence type="ECO:0000256" key="5">
    <source>
        <dbReference type="ARBA" id="ARBA00022519"/>
    </source>
</evidence>
<dbReference type="Pfam" id="PF01061">
    <property type="entry name" value="ABC2_membrane"/>
    <property type="match status" value="1"/>
</dbReference>
<feature type="domain" description="ABC transmembrane type-2" evidence="10">
    <location>
        <begin position="32"/>
        <end position="250"/>
    </location>
</feature>
<evidence type="ECO:0000256" key="6">
    <source>
        <dbReference type="ARBA" id="ARBA00022692"/>
    </source>
</evidence>
<organism evidence="11 12">
    <name type="scientific">Desulfosporosinus metallidurans</name>
    <dbReference type="NCBI Taxonomy" id="1888891"/>
    <lineage>
        <taxon>Bacteria</taxon>
        <taxon>Bacillati</taxon>
        <taxon>Bacillota</taxon>
        <taxon>Clostridia</taxon>
        <taxon>Eubacteriales</taxon>
        <taxon>Desulfitobacteriaceae</taxon>
        <taxon>Desulfosporosinus</taxon>
    </lineage>
</organism>
<dbReference type="PROSITE" id="PS51012">
    <property type="entry name" value="ABC_TM2"/>
    <property type="match status" value="1"/>
</dbReference>
<evidence type="ECO:0000256" key="3">
    <source>
        <dbReference type="ARBA" id="ARBA00022448"/>
    </source>
</evidence>
<feature type="transmembrane region" description="Helical" evidence="9">
    <location>
        <begin position="173"/>
        <end position="194"/>
    </location>
</feature>
<dbReference type="STRING" id="1888891.DSOL_2039"/>
<dbReference type="AlphaFoldDB" id="A0A1Q8QXW7"/>
<keyword evidence="12" id="KW-1185">Reference proteome</keyword>
<dbReference type="PANTHER" id="PTHR30413:SF8">
    <property type="entry name" value="TRANSPORT PERMEASE PROTEIN"/>
    <property type="match status" value="1"/>
</dbReference>
<evidence type="ECO:0000313" key="12">
    <source>
        <dbReference type="Proteomes" id="UP000186102"/>
    </source>
</evidence>
<comment type="caution">
    <text evidence="11">The sequence shown here is derived from an EMBL/GenBank/DDBJ whole genome shotgun (WGS) entry which is preliminary data.</text>
</comment>
<feature type="transmembrane region" description="Helical" evidence="9">
    <location>
        <begin position="104"/>
        <end position="131"/>
    </location>
</feature>
<keyword evidence="5" id="KW-0997">Cell inner membrane</keyword>
<comment type="subcellular location">
    <subcellularLocation>
        <location evidence="1">Cell inner membrane</location>
        <topology evidence="1">Multi-pass membrane protein</topology>
    </subcellularLocation>
    <subcellularLocation>
        <location evidence="9">Cell membrane</location>
        <topology evidence="9">Multi-pass membrane protein</topology>
    </subcellularLocation>
</comment>
<name>A0A1Q8QXW7_9FIRM</name>
<evidence type="ECO:0000256" key="7">
    <source>
        <dbReference type="ARBA" id="ARBA00022989"/>
    </source>
</evidence>
<dbReference type="OrthoDB" id="9786910at2"/>
<dbReference type="PRINTS" id="PR00164">
    <property type="entry name" value="ABC2TRNSPORT"/>
</dbReference>
<dbReference type="GO" id="GO:0043190">
    <property type="term" value="C:ATP-binding cassette (ABC) transporter complex"/>
    <property type="evidence" value="ECO:0007669"/>
    <property type="project" value="InterPro"/>
</dbReference>
<evidence type="ECO:0000259" key="10">
    <source>
        <dbReference type="PROSITE" id="PS51012"/>
    </source>
</evidence>
<dbReference type="RefSeq" id="WP_075364688.1">
    <property type="nucleotide sequence ID" value="NZ_MLBF01000011.1"/>
</dbReference>
<protein>
    <recommendedName>
        <fullName evidence="9">Transport permease protein</fullName>
    </recommendedName>
</protein>
<keyword evidence="6 9" id="KW-0812">Transmembrane</keyword>
<feature type="transmembrane region" description="Helical" evidence="9">
    <location>
        <begin position="31"/>
        <end position="51"/>
    </location>
</feature>
<keyword evidence="7 9" id="KW-1133">Transmembrane helix</keyword>
<keyword evidence="4 9" id="KW-1003">Cell membrane</keyword>
<dbReference type="Proteomes" id="UP000186102">
    <property type="component" value="Unassembled WGS sequence"/>
</dbReference>
<evidence type="ECO:0000256" key="9">
    <source>
        <dbReference type="RuleBase" id="RU361157"/>
    </source>
</evidence>
<accession>A0A1Q8QXW7</accession>
<dbReference type="InterPro" id="IPR047817">
    <property type="entry name" value="ABC2_TM_bact-type"/>
</dbReference>
<dbReference type="InterPro" id="IPR013525">
    <property type="entry name" value="ABC2_TM"/>
</dbReference>
<evidence type="ECO:0000256" key="2">
    <source>
        <dbReference type="ARBA" id="ARBA00007783"/>
    </source>
</evidence>
<evidence type="ECO:0000256" key="4">
    <source>
        <dbReference type="ARBA" id="ARBA00022475"/>
    </source>
</evidence>
<proteinExistence type="inferred from homology"/>
<evidence type="ECO:0000256" key="8">
    <source>
        <dbReference type="ARBA" id="ARBA00023136"/>
    </source>
</evidence>
<feature type="transmembrane region" description="Helical" evidence="9">
    <location>
        <begin position="63"/>
        <end position="84"/>
    </location>
</feature>
<evidence type="ECO:0000256" key="1">
    <source>
        <dbReference type="ARBA" id="ARBA00004429"/>
    </source>
</evidence>